<evidence type="ECO:0000256" key="9">
    <source>
        <dbReference type="ARBA" id="ARBA00039149"/>
    </source>
</evidence>
<comment type="catalytic activity">
    <reaction evidence="10">
        <text>7-carboxy-7-carbaguanine + NH4(+) + 2 ATP = 7-cyano-7-carbaguanine + 2 AMP + 2 diphosphate + 2 H(+)</text>
        <dbReference type="Rhea" id="RHEA:27982"/>
        <dbReference type="ChEBI" id="CHEBI:15378"/>
        <dbReference type="ChEBI" id="CHEBI:28938"/>
        <dbReference type="ChEBI" id="CHEBI:30616"/>
        <dbReference type="ChEBI" id="CHEBI:33019"/>
        <dbReference type="ChEBI" id="CHEBI:45075"/>
        <dbReference type="ChEBI" id="CHEBI:61036"/>
        <dbReference type="ChEBI" id="CHEBI:456215"/>
        <dbReference type="EC" id="6.3.4.20"/>
    </reaction>
</comment>
<keyword evidence="3" id="KW-0479">Metal-binding</keyword>
<evidence type="ECO:0000256" key="1">
    <source>
        <dbReference type="ARBA" id="ARBA00005061"/>
    </source>
</evidence>
<keyword evidence="6" id="KW-0862">Zinc</keyword>
<dbReference type="EC" id="6.3.4.20" evidence="9"/>
<sequence>MSIVTLVSGGLDSTLMAVLTKEAGTEQYPLFVDYGQRAKKREFAACVAAMQALGLAKPEVAGLSGFGTLIHSGLTDPALHVSEEAFTPGRNMMFLLVGAAYAYTKGADSVAIGLLHDDTAIFPDQTSSFLRSAESLLTTIMGVRMAVLAPLKDFFKQDVVAVASQKGIAGTYSCHVGGEKPCGECIACQEFNFLGAKNGR</sequence>
<evidence type="ECO:0000256" key="7">
    <source>
        <dbReference type="ARBA" id="ARBA00022840"/>
    </source>
</evidence>
<accession>A0ABN7N131</accession>
<evidence type="ECO:0000256" key="10">
    <source>
        <dbReference type="ARBA" id="ARBA00047890"/>
    </source>
</evidence>
<proteinExistence type="inferred from homology"/>
<dbReference type="InterPro" id="IPR018317">
    <property type="entry name" value="QueC"/>
</dbReference>
<evidence type="ECO:0000256" key="5">
    <source>
        <dbReference type="ARBA" id="ARBA00022785"/>
    </source>
</evidence>
<dbReference type="SUPFAM" id="SSF52402">
    <property type="entry name" value="Adenine nucleotide alpha hydrolases-like"/>
    <property type="match status" value="1"/>
</dbReference>
<dbReference type="RefSeq" id="WP_211617382.1">
    <property type="nucleotide sequence ID" value="NZ_CAJNBK010000046.1"/>
</dbReference>
<dbReference type="InterPro" id="IPR014729">
    <property type="entry name" value="Rossmann-like_a/b/a_fold"/>
</dbReference>
<comment type="caution">
    <text evidence="11">The sequence shown here is derived from an EMBL/GenBank/DDBJ whole genome shotgun (WGS) entry which is preliminary data.</text>
</comment>
<dbReference type="PANTHER" id="PTHR42914">
    <property type="entry name" value="7-CYANO-7-DEAZAGUANINE SYNTHASE"/>
    <property type="match status" value="1"/>
</dbReference>
<reference evidence="11 12" key="1">
    <citation type="submission" date="2021-02" db="EMBL/GenBank/DDBJ databases">
        <authorList>
            <person name="Vanwijnsberghe S."/>
        </authorList>
    </citation>
    <scope>NUCLEOTIDE SEQUENCE [LARGE SCALE GENOMIC DNA]</scope>
    <source>
        <strain evidence="11 12">LMG 31837</strain>
    </source>
</reference>
<dbReference type="GO" id="GO:0016874">
    <property type="term" value="F:ligase activity"/>
    <property type="evidence" value="ECO:0007669"/>
    <property type="project" value="UniProtKB-KW"/>
</dbReference>
<evidence type="ECO:0000256" key="8">
    <source>
        <dbReference type="ARBA" id="ARBA00037993"/>
    </source>
</evidence>
<evidence type="ECO:0000256" key="2">
    <source>
        <dbReference type="ARBA" id="ARBA00022598"/>
    </source>
</evidence>
<evidence type="ECO:0000256" key="6">
    <source>
        <dbReference type="ARBA" id="ARBA00022833"/>
    </source>
</evidence>
<dbReference type="Gene3D" id="3.40.50.620">
    <property type="entry name" value="HUPs"/>
    <property type="match status" value="1"/>
</dbReference>
<keyword evidence="7" id="KW-0067">ATP-binding</keyword>
<evidence type="ECO:0000256" key="3">
    <source>
        <dbReference type="ARBA" id="ARBA00022723"/>
    </source>
</evidence>
<evidence type="ECO:0000313" key="11">
    <source>
        <dbReference type="EMBL" id="CAE6837543.1"/>
    </source>
</evidence>
<dbReference type="Proteomes" id="UP000672526">
    <property type="component" value="Unassembled WGS sequence"/>
</dbReference>
<organism evidence="11 12">
    <name type="scientific">Paraburkholderia haematera</name>
    <dbReference type="NCBI Taxonomy" id="2793077"/>
    <lineage>
        <taxon>Bacteria</taxon>
        <taxon>Pseudomonadati</taxon>
        <taxon>Pseudomonadota</taxon>
        <taxon>Betaproteobacteria</taxon>
        <taxon>Burkholderiales</taxon>
        <taxon>Burkholderiaceae</taxon>
        <taxon>Paraburkholderia</taxon>
    </lineage>
</organism>
<dbReference type="EMBL" id="CAJNBK010000046">
    <property type="protein sequence ID" value="CAE6837543.1"/>
    <property type="molecule type" value="Genomic_DNA"/>
</dbReference>
<keyword evidence="4" id="KW-0547">Nucleotide-binding</keyword>
<keyword evidence="5" id="KW-0671">Queuosine biosynthesis</keyword>
<dbReference type="Pfam" id="PF06508">
    <property type="entry name" value="QueC"/>
    <property type="match status" value="1"/>
</dbReference>
<name>A0ABN7N131_9BURK</name>
<comment type="similarity">
    <text evidence="8">Belongs to the QueC family.</text>
</comment>
<gene>
    <name evidence="11" type="primary">queC_2</name>
    <name evidence="11" type="ORF">R69888_06841</name>
</gene>
<keyword evidence="2 11" id="KW-0436">Ligase</keyword>
<dbReference type="PANTHER" id="PTHR42914:SF1">
    <property type="entry name" value="7-CYANO-7-DEAZAGUANINE SYNTHASE"/>
    <property type="match status" value="1"/>
</dbReference>
<dbReference type="PIRSF" id="PIRSF006293">
    <property type="entry name" value="ExsB"/>
    <property type="match status" value="1"/>
</dbReference>
<evidence type="ECO:0000313" key="12">
    <source>
        <dbReference type="Proteomes" id="UP000672526"/>
    </source>
</evidence>
<evidence type="ECO:0000256" key="4">
    <source>
        <dbReference type="ARBA" id="ARBA00022741"/>
    </source>
</evidence>
<protein>
    <recommendedName>
        <fullName evidence="9">7-cyano-7-deazaguanine synthase</fullName>
        <ecNumber evidence="9">6.3.4.20</ecNumber>
    </recommendedName>
</protein>
<comment type="pathway">
    <text evidence="1">Purine metabolism; 7-cyano-7-deazaguanine biosynthesis.</text>
</comment>
<keyword evidence="12" id="KW-1185">Reference proteome</keyword>